<dbReference type="Proteomes" id="UP000587527">
    <property type="component" value="Unassembled WGS sequence"/>
</dbReference>
<dbReference type="EMBL" id="JACHMN010000002">
    <property type="protein sequence ID" value="MBB5871033.1"/>
    <property type="molecule type" value="Genomic_DNA"/>
</dbReference>
<gene>
    <name evidence="2" type="ORF">F4553_004412</name>
</gene>
<dbReference type="CDD" id="cd01832">
    <property type="entry name" value="SGNH_hydrolase_like_1"/>
    <property type="match status" value="1"/>
</dbReference>
<keyword evidence="3" id="KW-1185">Reference proteome</keyword>
<proteinExistence type="predicted"/>
<dbReference type="Gene3D" id="3.40.50.1110">
    <property type="entry name" value="SGNH hydrolase"/>
    <property type="match status" value="1"/>
</dbReference>
<dbReference type="AlphaFoldDB" id="A0A841BVT6"/>
<dbReference type="PANTHER" id="PTHR43784:SF2">
    <property type="entry name" value="GDSL-LIKE LIPASE_ACYLHYDROLASE, PUTATIVE (AFU_ORTHOLOGUE AFUA_2G00820)-RELATED"/>
    <property type="match status" value="1"/>
</dbReference>
<dbReference type="SUPFAM" id="SSF52266">
    <property type="entry name" value="SGNH hydrolase"/>
    <property type="match status" value="1"/>
</dbReference>
<dbReference type="InterPro" id="IPR013830">
    <property type="entry name" value="SGNH_hydro"/>
</dbReference>
<reference evidence="2 3" key="1">
    <citation type="submission" date="2020-08" db="EMBL/GenBank/DDBJ databases">
        <title>Sequencing the genomes of 1000 actinobacteria strains.</title>
        <authorList>
            <person name="Klenk H.-P."/>
        </authorList>
    </citation>
    <scope>NUCLEOTIDE SEQUENCE [LARGE SCALE GENOMIC DNA]</scope>
    <source>
        <strain evidence="2 3">DSM 45362</strain>
    </source>
</reference>
<protein>
    <submittedName>
        <fullName evidence="2">Lysophospholipase L1-like esterase</fullName>
    </submittedName>
</protein>
<evidence type="ECO:0000313" key="2">
    <source>
        <dbReference type="EMBL" id="MBB5871033.1"/>
    </source>
</evidence>
<name>A0A841BVT6_9ACTN</name>
<evidence type="ECO:0000313" key="3">
    <source>
        <dbReference type="Proteomes" id="UP000587527"/>
    </source>
</evidence>
<evidence type="ECO:0000259" key="1">
    <source>
        <dbReference type="Pfam" id="PF13472"/>
    </source>
</evidence>
<organism evidence="2 3">
    <name type="scientific">Allocatelliglobosispora scoriae</name>
    <dbReference type="NCBI Taxonomy" id="643052"/>
    <lineage>
        <taxon>Bacteria</taxon>
        <taxon>Bacillati</taxon>
        <taxon>Actinomycetota</taxon>
        <taxon>Actinomycetes</taxon>
        <taxon>Micromonosporales</taxon>
        <taxon>Micromonosporaceae</taxon>
        <taxon>Allocatelliglobosispora</taxon>
    </lineage>
</organism>
<dbReference type="InterPro" id="IPR036514">
    <property type="entry name" value="SGNH_hydro_sf"/>
</dbReference>
<comment type="caution">
    <text evidence="2">The sequence shown here is derived from an EMBL/GenBank/DDBJ whole genome shotgun (WGS) entry which is preliminary data.</text>
</comment>
<dbReference type="Pfam" id="PF13472">
    <property type="entry name" value="Lipase_GDSL_2"/>
    <property type="match status" value="1"/>
</dbReference>
<accession>A0A841BVT6</accession>
<dbReference type="InterPro" id="IPR053140">
    <property type="entry name" value="GDSL_Rv0518-like"/>
</dbReference>
<dbReference type="PANTHER" id="PTHR43784">
    <property type="entry name" value="GDSL-LIKE LIPASE/ACYLHYDROLASE, PUTATIVE (AFU_ORTHOLOGUE AFUA_2G00820)-RELATED"/>
    <property type="match status" value="1"/>
</dbReference>
<feature type="domain" description="SGNH hydrolase-type esterase" evidence="1">
    <location>
        <begin position="8"/>
        <end position="183"/>
    </location>
</feature>
<sequence>MAWSRYAALGDSFTEGMDDPHPATPGIFRGWADLVAGELSKLTPDFGYANLAVRGRLFDRIVTEQVGPVLEMKPDLISFAAGGNDVLRRNCDPPTLMKRFEGVIGELRGSGADVLIFRFADVMSRLPGNKLIAPRILYLNEAVGEIAERQGARLVDLWADGEFANPAMWSTDRLHMSLFGHQRVAAHVLTKLDVPPPAQWWELPPWPGRKSWARTRADDIQWAGKHLAPWVKRRLQGRSSGDNVMPKRPTLGPLT</sequence>
<dbReference type="RefSeq" id="WP_184838819.1">
    <property type="nucleotide sequence ID" value="NZ_JACHMN010000002.1"/>
</dbReference>